<dbReference type="Pfam" id="PF00487">
    <property type="entry name" value="FA_desaturase"/>
    <property type="match status" value="1"/>
</dbReference>
<dbReference type="AlphaFoldDB" id="A0A2L2BQC1"/>
<name>A0A2L2BQC1_9MICO</name>
<evidence type="ECO:0000256" key="1">
    <source>
        <dbReference type="SAM" id="Phobius"/>
    </source>
</evidence>
<keyword evidence="1" id="KW-0472">Membrane</keyword>
<keyword evidence="4" id="KW-1185">Reference proteome</keyword>
<dbReference type="EMBL" id="CP026923">
    <property type="protein sequence ID" value="AVG23847.1"/>
    <property type="molecule type" value="Genomic_DNA"/>
</dbReference>
<keyword evidence="1" id="KW-1133">Transmembrane helix</keyword>
<dbReference type="PIRSF" id="PIRSF015921">
    <property type="entry name" value="FA_sphinglp_des"/>
    <property type="match status" value="1"/>
</dbReference>
<accession>A0A2L2BQC1</accession>
<reference evidence="3 4" key="1">
    <citation type="submission" date="2018-02" db="EMBL/GenBank/DDBJ databases">
        <title>Complete genome of the streamlined marine actinobacterium Pontimonas salivibrio CL-TW6 adapted to coastal planktonic lifestype.</title>
        <authorList>
            <person name="Cho B.C."/>
            <person name="Hardies S.C."/>
            <person name="Jang G.I."/>
            <person name="Hwang C.Y."/>
        </authorList>
    </citation>
    <scope>NUCLEOTIDE SEQUENCE [LARGE SCALE GENOMIC DNA]</scope>
    <source>
        <strain evidence="3 4">CL-TW6</strain>
    </source>
</reference>
<protein>
    <submittedName>
        <fullName evidence="3">Fatty acid desaturase</fullName>
    </submittedName>
</protein>
<dbReference type="PANTHER" id="PTHR19353:SF19">
    <property type="entry name" value="DELTA(5) FATTY ACID DESATURASE C-RELATED"/>
    <property type="match status" value="1"/>
</dbReference>
<dbReference type="GO" id="GO:0016020">
    <property type="term" value="C:membrane"/>
    <property type="evidence" value="ECO:0007669"/>
    <property type="project" value="TreeGrafter"/>
</dbReference>
<feature type="transmembrane region" description="Helical" evidence="1">
    <location>
        <begin position="75"/>
        <end position="92"/>
    </location>
</feature>
<sequence>MSVVITTPTRGGRSANPADHPYTSDFAGLISRVREAGLLARQSAYYTRIIVALSVVMLVTIGAMVWIGASWWQVALAPVMAIVFTQFAFLAHEMAHKQVFEKGTTNDRGGKILANLVVGISYSWWMNKHSRHHANPNTVGKDPDIESDVIVFQEEHASKTKGLQRAITKRQGWLFFPLLTLEGLNLHVQGFKRAFSKEPLQGRASEITMLLVRHGLLFALVFLVMPWGVALVFLGTQLAVFGVYMGASFAPNHKGMPIIPRGEKVDFLRRQVLTSRNIRGGRMMDVFMGGLNYQVEHHLFPNMPRPSLAKAAAMVKDYCKEHSISYTETTLWRSYGTVVAYLNRVGLQARDPFDCPAPQMMGR</sequence>
<dbReference type="PANTHER" id="PTHR19353">
    <property type="entry name" value="FATTY ACID DESATURASE 2"/>
    <property type="match status" value="1"/>
</dbReference>
<dbReference type="Proteomes" id="UP000243077">
    <property type="component" value="Chromosome"/>
</dbReference>
<proteinExistence type="predicted"/>
<gene>
    <name evidence="3" type="ORF">C3B54_11874</name>
</gene>
<dbReference type="CDD" id="cd03506">
    <property type="entry name" value="Delta6-FADS-like"/>
    <property type="match status" value="1"/>
</dbReference>
<dbReference type="GO" id="GO:0016717">
    <property type="term" value="F:oxidoreductase activity, acting on paired donors, with oxidation of a pair of donors resulting in the reduction of molecular oxygen to two molecules of water"/>
    <property type="evidence" value="ECO:0007669"/>
    <property type="project" value="TreeGrafter"/>
</dbReference>
<dbReference type="GO" id="GO:0008610">
    <property type="term" value="P:lipid biosynthetic process"/>
    <property type="evidence" value="ECO:0007669"/>
    <property type="project" value="UniProtKB-ARBA"/>
</dbReference>
<organism evidence="3 4">
    <name type="scientific">Pontimonas salivibrio</name>
    <dbReference type="NCBI Taxonomy" id="1159327"/>
    <lineage>
        <taxon>Bacteria</taxon>
        <taxon>Bacillati</taxon>
        <taxon>Actinomycetota</taxon>
        <taxon>Actinomycetes</taxon>
        <taxon>Micrococcales</taxon>
        <taxon>Microbacteriaceae</taxon>
        <taxon>Pontimonas</taxon>
    </lineage>
</organism>
<dbReference type="RefSeq" id="WP_170006128.1">
    <property type="nucleotide sequence ID" value="NZ_CP026923.1"/>
</dbReference>
<feature type="domain" description="Fatty acid desaturase" evidence="2">
    <location>
        <begin position="70"/>
        <end position="329"/>
    </location>
</feature>
<evidence type="ECO:0000313" key="3">
    <source>
        <dbReference type="EMBL" id="AVG23847.1"/>
    </source>
</evidence>
<dbReference type="InterPro" id="IPR005804">
    <property type="entry name" value="FA_desaturase_dom"/>
</dbReference>
<dbReference type="KEGG" id="psai:C3B54_11874"/>
<keyword evidence="1" id="KW-0812">Transmembrane</keyword>
<dbReference type="InterPro" id="IPR012171">
    <property type="entry name" value="Fatty_acid_desaturase"/>
</dbReference>
<feature type="transmembrane region" description="Helical" evidence="1">
    <location>
        <begin position="49"/>
        <end position="69"/>
    </location>
</feature>
<evidence type="ECO:0000259" key="2">
    <source>
        <dbReference type="Pfam" id="PF00487"/>
    </source>
</evidence>
<evidence type="ECO:0000313" key="4">
    <source>
        <dbReference type="Proteomes" id="UP000243077"/>
    </source>
</evidence>